<proteinExistence type="predicted"/>
<keyword evidence="3" id="KW-1185">Reference proteome</keyword>
<keyword evidence="1" id="KW-0472">Membrane</keyword>
<keyword evidence="1" id="KW-1133">Transmembrane helix</keyword>
<protein>
    <submittedName>
        <fullName evidence="2">Uncharacterized protein</fullName>
    </submittedName>
</protein>
<keyword evidence="1" id="KW-0812">Transmembrane</keyword>
<name>T0F856_9LEPT</name>
<comment type="caution">
    <text evidence="2">The sequence shown here is derived from an EMBL/GenBank/DDBJ whole genome shotgun (WGS) entry which is preliminary data.</text>
</comment>
<evidence type="ECO:0000313" key="3">
    <source>
        <dbReference type="Proteomes" id="UP000015454"/>
    </source>
</evidence>
<gene>
    <name evidence="2" type="ORF">LEP1GSC050_1805</name>
</gene>
<organism evidence="2 3">
    <name type="scientific">Leptospira broomii serovar Hurstbridge str. 5399</name>
    <dbReference type="NCBI Taxonomy" id="1049789"/>
    <lineage>
        <taxon>Bacteria</taxon>
        <taxon>Pseudomonadati</taxon>
        <taxon>Spirochaetota</taxon>
        <taxon>Spirochaetia</taxon>
        <taxon>Leptospirales</taxon>
        <taxon>Leptospiraceae</taxon>
        <taxon>Leptospira</taxon>
    </lineage>
</organism>
<feature type="transmembrane region" description="Helical" evidence="1">
    <location>
        <begin position="20"/>
        <end position="37"/>
    </location>
</feature>
<reference evidence="2" key="1">
    <citation type="submission" date="2013-05" db="EMBL/GenBank/DDBJ databases">
        <authorList>
            <person name="Harkins D.M."/>
            <person name="Durkin A.S."/>
            <person name="Brinkac L.M."/>
            <person name="Haft D.H."/>
            <person name="Selengut J.D."/>
            <person name="Sanka R."/>
            <person name="DePew J."/>
            <person name="Purushe J."/>
            <person name="Hartskeerl R.A."/>
            <person name="Ahmed A."/>
            <person name="van der Linden H."/>
            <person name="Goris M.G.A."/>
            <person name="Vinetz J.M."/>
            <person name="Sutton G.G."/>
            <person name="Nierman W.C."/>
            <person name="Fouts D.E."/>
        </authorList>
    </citation>
    <scope>NUCLEOTIDE SEQUENCE [LARGE SCALE GENOMIC DNA]</scope>
    <source>
        <strain evidence="2">5399</strain>
    </source>
</reference>
<accession>T0F856</accession>
<evidence type="ECO:0000313" key="2">
    <source>
        <dbReference type="EMBL" id="EQA47325.1"/>
    </source>
</evidence>
<dbReference type="AlphaFoldDB" id="T0F856"/>
<dbReference type="STRING" id="1049789.LEP1GSC050_1805"/>
<sequence length="169" mass="17751">MEWEAVPNSFSKQVLTLKRLILVIIGSAICGSLFFGCQKSSSSNSDQATLYALLGQANYSCAKVTANTTSAQSVSFSASTSGFGYIGYVKVVAAAGQKLIFASTTTNIASNFTAYSVTSCGLAASNSPPFTVTTNTSTNYTITFSQAFTGVIEPFYNTSSPTDITVQQQ</sequence>
<dbReference type="EMBL" id="AHMO02000002">
    <property type="protein sequence ID" value="EQA47325.1"/>
    <property type="molecule type" value="Genomic_DNA"/>
</dbReference>
<dbReference type="Proteomes" id="UP000015454">
    <property type="component" value="Unassembled WGS sequence"/>
</dbReference>
<evidence type="ECO:0000256" key="1">
    <source>
        <dbReference type="SAM" id="Phobius"/>
    </source>
</evidence>